<dbReference type="EMBL" id="JARJCN010000042">
    <property type="protein sequence ID" value="KAJ7083159.1"/>
    <property type="molecule type" value="Genomic_DNA"/>
</dbReference>
<name>A0AAD6XLN3_9AGAR</name>
<accession>A0AAD6XLN3</accession>
<organism evidence="1 2">
    <name type="scientific">Mycena belliarum</name>
    <dbReference type="NCBI Taxonomy" id="1033014"/>
    <lineage>
        <taxon>Eukaryota</taxon>
        <taxon>Fungi</taxon>
        <taxon>Dikarya</taxon>
        <taxon>Basidiomycota</taxon>
        <taxon>Agaricomycotina</taxon>
        <taxon>Agaricomycetes</taxon>
        <taxon>Agaricomycetidae</taxon>
        <taxon>Agaricales</taxon>
        <taxon>Marasmiineae</taxon>
        <taxon>Mycenaceae</taxon>
        <taxon>Mycena</taxon>
    </lineage>
</organism>
<evidence type="ECO:0000313" key="1">
    <source>
        <dbReference type="EMBL" id="KAJ7083159.1"/>
    </source>
</evidence>
<keyword evidence="2" id="KW-1185">Reference proteome</keyword>
<comment type="caution">
    <text evidence="1">The sequence shown here is derived from an EMBL/GenBank/DDBJ whole genome shotgun (WGS) entry which is preliminary data.</text>
</comment>
<proteinExistence type="predicted"/>
<gene>
    <name evidence="1" type="ORF">B0H15DRAFT_952174</name>
</gene>
<evidence type="ECO:0000313" key="2">
    <source>
        <dbReference type="Proteomes" id="UP001222325"/>
    </source>
</evidence>
<sequence length="308" mass="33175">MRFSLFAPFPTGIHLALHAHGPLPFYPRTTYVQNLRVGFLRWGLRIRMNTVPIHVVSKTGASLELVASVVLAHTHGRVAHHQNKHRNPICALPGAPPLEPEERVPTGAHVARRAIAPLEAVGAITDATMLPSHPGVVYVGHEAGAVSLWTIEKAGGWPHCIEVGRVSTSDVLCLEGVNTRLWAGGRRGMISAYAATSRSGAHEARSVVQHVPGPPCPDYNFPQRRLGTGDPTSFNLLHDALTSVDSPDIVSRNSPDIVTFAESRKTVAKDVLLGRQDKQDGSVALITGLPGLSPSEKVATAYRKWTNT</sequence>
<reference evidence="1" key="1">
    <citation type="submission" date="2023-03" db="EMBL/GenBank/DDBJ databases">
        <title>Massive genome expansion in bonnet fungi (Mycena s.s.) driven by repeated elements and novel gene families across ecological guilds.</title>
        <authorList>
            <consortium name="Lawrence Berkeley National Laboratory"/>
            <person name="Harder C.B."/>
            <person name="Miyauchi S."/>
            <person name="Viragh M."/>
            <person name="Kuo A."/>
            <person name="Thoen E."/>
            <person name="Andreopoulos B."/>
            <person name="Lu D."/>
            <person name="Skrede I."/>
            <person name="Drula E."/>
            <person name="Henrissat B."/>
            <person name="Morin E."/>
            <person name="Kohler A."/>
            <person name="Barry K."/>
            <person name="LaButti K."/>
            <person name="Morin E."/>
            <person name="Salamov A."/>
            <person name="Lipzen A."/>
            <person name="Mereny Z."/>
            <person name="Hegedus B."/>
            <person name="Baldrian P."/>
            <person name="Stursova M."/>
            <person name="Weitz H."/>
            <person name="Taylor A."/>
            <person name="Grigoriev I.V."/>
            <person name="Nagy L.G."/>
            <person name="Martin F."/>
            <person name="Kauserud H."/>
        </authorList>
    </citation>
    <scope>NUCLEOTIDE SEQUENCE</scope>
    <source>
        <strain evidence="1">CBHHK173m</strain>
    </source>
</reference>
<protein>
    <submittedName>
        <fullName evidence="1">Uncharacterized protein</fullName>
    </submittedName>
</protein>
<dbReference type="Proteomes" id="UP001222325">
    <property type="component" value="Unassembled WGS sequence"/>
</dbReference>
<dbReference type="AlphaFoldDB" id="A0AAD6XLN3"/>